<feature type="transmembrane region" description="Helical" evidence="1">
    <location>
        <begin position="51"/>
        <end position="69"/>
    </location>
</feature>
<gene>
    <name evidence="2" type="ORF">MAM_04078</name>
</gene>
<keyword evidence="1" id="KW-0812">Transmembrane</keyword>
<sequence>MRRIRRSALHVNTLSFSTDRGDPVLCASIGRAEFFAAWSSREFSVRNCVDIIDIVIIVIIIITVADSAVKRVVGPNRLQIGGYNQGGSDACNMDSLTLTADIGALLDGKLNGGKIKSVRCPRLKKVALW</sequence>
<name>A0A0B2WY37_METAS</name>
<reference evidence="2 3" key="1">
    <citation type="journal article" date="2014" name="Proc. Natl. Acad. Sci. U.S.A.">
        <title>Trajectory and genomic determinants of fungal-pathogen speciation and host adaptation.</title>
        <authorList>
            <person name="Hu X."/>
            <person name="Xiao G."/>
            <person name="Zheng P."/>
            <person name="Shang Y."/>
            <person name="Su Y."/>
            <person name="Zhang X."/>
            <person name="Liu X."/>
            <person name="Zhan S."/>
            <person name="St Leger R.J."/>
            <person name="Wang C."/>
        </authorList>
    </citation>
    <scope>NUCLEOTIDE SEQUENCE [LARGE SCALE GENOMIC DNA]</scope>
    <source>
        <strain evidence="2 3">ARSEF 1941</strain>
    </source>
</reference>
<keyword evidence="1" id="KW-1133">Transmembrane helix</keyword>
<organism evidence="2 3">
    <name type="scientific">Metarhizium album (strain ARSEF 1941)</name>
    <dbReference type="NCBI Taxonomy" id="1081103"/>
    <lineage>
        <taxon>Eukaryota</taxon>
        <taxon>Fungi</taxon>
        <taxon>Dikarya</taxon>
        <taxon>Ascomycota</taxon>
        <taxon>Pezizomycotina</taxon>
        <taxon>Sordariomycetes</taxon>
        <taxon>Hypocreomycetidae</taxon>
        <taxon>Hypocreales</taxon>
        <taxon>Clavicipitaceae</taxon>
        <taxon>Metarhizium</taxon>
    </lineage>
</organism>
<dbReference type="RefSeq" id="XP_040679383.1">
    <property type="nucleotide sequence ID" value="XM_040822877.1"/>
</dbReference>
<dbReference type="Proteomes" id="UP000030816">
    <property type="component" value="Unassembled WGS sequence"/>
</dbReference>
<dbReference type="EMBL" id="AZHE01000008">
    <property type="protein sequence ID" value="KHN98317.1"/>
    <property type="molecule type" value="Genomic_DNA"/>
</dbReference>
<keyword evidence="3" id="KW-1185">Reference proteome</keyword>
<dbReference type="GeneID" id="63738533"/>
<comment type="caution">
    <text evidence="2">The sequence shown here is derived from an EMBL/GenBank/DDBJ whole genome shotgun (WGS) entry which is preliminary data.</text>
</comment>
<evidence type="ECO:0000256" key="1">
    <source>
        <dbReference type="SAM" id="Phobius"/>
    </source>
</evidence>
<accession>A0A0B2WY37</accession>
<dbReference type="HOGENOM" id="CLU_1949315_0_0_1"/>
<protein>
    <submittedName>
        <fullName evidence="2">Uncharacterized protein</fullName>
    </submittedName>
</protein>
<dbReference type="AlphaFoldDB" id="A0A0B2WY37"/>
<evidence type="ECO:0000313" key="3">
    <source>
        <dbReference type="Proteomes" id="UP000030816"/>
    </source>
</evidence>
<evidence type="ECO:0000313" key="2">
    <source>
        <dbReference type="EMBL" id="KHN98317.1"/>
    </source>
</evidence>
<keyword evidence="1" id="KW-0472">Membrane</keyword>
<proteinExistence type="predicted"/>